<evidence type="ECO:0000256" key="5">
    <source>
        <dbReference type="ARBA" id="ARBA00023136"/>
    </source>
</evidence>
<keyword evidence="2" id="KW-1003">Cell membrane</keyword>
<feature type="transmembrane region" description="Helical" evidence="7">
    <location>
        <begin position="195"/>
        <end position="217"/>
    </location>
</feature>
<feature type="transmembrane region" description="Helical" evidence="7">
    <location>
        <begin position="398"/>
        <end position="419"/>
    </location>
</feature>
<feature type="transmembrane region" description="Helical" evidence="7">
    <location>
        <begin position="353"/>
        <end position="377"/>
    </location>
</feature>
<dbReference type="GO" id="GO:0005886">
    <property type="term" value="C:plasma membrane"/>
    <property type="evidence" value="ECO:0007669"/>
    <property type="project" value="UniProtKB-SubCell"/>
</dbReference>
<evidence type="ECO:0000256" key="7">
    <source>
        <dbReference type="SAM" id="Phobius"/>
    </source>
</evidence>
<organism evidence="9 10">
    <name type="scientific">Solirubrobacter ginsenosidimutans</name>
    <dbReference type="NCBI Taxonomy" id="490573"/>
    <lineage>
        <taxon>Bacteria</taxon>
        <taxon>Bacillati</taxon>
        <taxon>Actinomycetota</taxon>
        <taxon>Thermoleophilia</taxon>
        <taxon>Solirubrobacterales</taxon>
        <taxon>Solirubrobacteraceae</taxon>
        <taxon>Solirubrobacter</taxon>
    </lineage>
</organism>
<evidence type="ECO:0000256" key="3">
    <source>
        <dbReference type="ARBA" id="ARBA00022692"/>
    </source>
</evidence>
<dbReference type="AlphaFoldDB" id="A0A9X3MNU1"/>
<dbReference type="SUPFAM" id="SSF52402">
    <property type="entry name" value="Adenine nucleotide alpha hydrolases-like"/>
    <property type="match status" value="1"/>
</dbReference>
<proteinExistence type="predicted"/>
<feature type="domain" description="UspA" evidence="8">
    <location>
        <begin position="507"/>
        <end position="623"/>
    </location>
</feature>
<dbReference type="InterPro" id="IPR006016">
    <property type="entry name" value="UspA"/>
</dbReference>
<dbReference type="Gene3D" id="3.40.50.620">
    <property type="entry name" value="HUPs"/>
    <property type="match status" value="1"/>
</dbReference>
<dbReference type="PANTHER" id="PTHR42770">
    <property type="entry name" value="AMINO ACID TRANSPORTER-RELATED"/>
    <property type="match status" value="1"/>
</dbReference>
<dbReference type="EMBL" id="JAPDOD010000003">
    <property type="protein sequence ID" value="MDA0159624.1"/>
    <property type="molecule type" value="Genomic_DNA"/>
</dbReference>
<feature type="compositionally biased region" description="Pro residues" evidence="6">
    <location>
        <begin position="636"/>
        <end position="645"/>
    </location>
</feature>
<feature type="transmembrane region" description="Helical" evidence="7">
    <location>
        <begin position="153"/>
        <end position="175"/>
    </location>
</feature>
<feature type="transmembrane region" description="Helical" evidence="7">
    <location>
        <begin position="425"/>
        <end position="442"/>
    </location>
</feature>
<dbReference type="Gene3D" id="1.20.1740.10">
    <property type="entry name" value="Amino acid/polyamine transporter I"/>
    <property type="match status" value="1"/>
</dbReference>
<protein>
    <submittedName>
        <fullName evidence="9">Amino acid permease</fullName>
    </submittedName>
</protein>
<dbReference type="InterPro" id="IPR014729">
    <property type="entry name" value="Rossmann-like_a/b/a_fold"/>
</dbReference>
<evidence type="ECO:0000256" key="2">
    <source>
        <dbReference type="ARBA" id="ARBA00022475"/>
    </source>
</evidence>
<evidence type="ECO:0000313" key="10">
    <source>
        <dbReference type="Proteomes" id="UP001149140"/>
    </source>
</evidence>
<evidence type="ECO:0000256" key="4">
    <source>
        <dbReference type="ARBA" id="ARBA00022989"/>
    </source>
</evidence>
<dbReference type="Pfam" id="PF00582">
    <property type="entry name" value="Usp"/>
    <property type="match status" value="1"/>
</dbReference>
<feature type="transmembrane region" description="Helical" evidence="7">
    <location>
        <begin position="12"/>
        <end position="35"/>
    </location>
</feature>
<sequence>MKVTPLKRQLGSPALFGIVQGFIAASIYFSTGLVAERALGLTWAVFLAGGVLFAVIVPSYVEGASLHQERGGATVIARYAFNELVSFIAGWAICLDYLILVALCAFASTDYLALFWSGFSEGLSEFLIASAIVLYVALMAIRGAGPRHFERAAVFVLGDLILQLLIVGFGMALIFQPEVLTDPSSIAGSPSMEDMIFAFPLVLVAFSGIDASSGLAGQVAIGRRGLRRLIGVRLVAAMVPYLGIALVASAALPPTDGKFVEAPMLGIADAFEQAWIREPAKYLVAISALVILISAAQAAMLGLSRLGYALAVNRQIPSKVGSLSRTRATPVGIIGFGAVMAICLLIPADLEFLAAICAFGATIAFTIVGASVVWLRYKEPDRDRPYRMPLNVRFRGGSLPIPAVLCVVMSSIAFLSLLIEHGSARWVGVIWMAAGVSLYVGYRTSQGKPVLKRVTVPEAALTHRAAEAEFGSMLVPILGTPLDDDIMQTAGRLAAEENADDGEGGAVIEALWIFEVPMALPLDTRVPDPELKRARAALNRAKAVGEEYQGVEVATAVVRARRAGQAIVREAKRRGVEAIVLAAEEPTRVGGGLRLGGKPGLHDTSVGETTRYVVNKAHCRVILTAPPAKKALDPMGPVPSEPPLPLGHALGVSESNGAR</sequence>
<keyword evidence="10" id="KW-1185">Reference proteome</keyword>
<evidence type="ECO:0000259" key="8">
    <source>
        <dbReference type="Pfam" id="PF00582"/>
    </source>
</evidence>
<dbReference type="Proteomes" id="UP001149140">
    <property type="component" value="Unassembled WGS sequence"/>
</dbReference>
<feature type="transmembrane region" description="Helical" evidence="7">
    <location>
        <begin position="229"/>
        <end position="252"/>
    </location>
</feature>
<comment type="subcellular location">
    <subcellularLocation>
        <location evidence="1">Cell membrane</location>
        <topology evidence="1">Multi-pass membrane protein</topology>
    </subcellularLocation>
</comment>
<evidence type="ECO:0000256" key="1">
    <source>
        <dbReference type="ARBA" id="ARBA00004651"/>
    </source>
</evidence>
<dbReference type="InterPro" id="IPR002293">
    <property type="entry name" value="AA/rel_permease1"/>
</dbReference>
<feature type="transmembrane region" description="Helical" evidence="7">
    <location>
        <begin position="84"/>
        <end position="108"/>
    </location>
</feature>
<feature type="region of interest" description="Disordered" evidence="6">
    <location>
        <begin position="631"/>
        <end position="659"/>
    </location>
</feature>
<reference evidence="9" key="1">
    <citation type="submission" date="2022-10" db="EMBL/GenBank/DDBJ databases">
        <title>The WGS of Solirubrobacter ginsenosidimutans DSM 21036.</title>
        <authorList>
            <person name="Jiang Z."/>
        </authorList>
    </citation>
    <scope>NUCLEOTIDE SEQUENCE</scope>
    <source>
        <strain evidence="9">DSM 21036</strain>
    </source>
</reference>
<dbReference type="PANTHER" id="PTHR42770:SF11">
    <property type="entry name" value="INNER MEMBRANE TRANSPORT PROTEIN YBAT"/>
    <property type="match status" value="1"/>
</dbReference>
<comment type="caution">
    <text evidence="9">The sequence shown here is derived from an EMBL/GenBank/DDBJ whole genome shotgun (WGS) entry which is preliminary data.</text>
</comment>
<gene>
    <name evidence="9" type="ORF">OM076_05070</name>
</gene>
<keyword evidence="4 7" id="KW-1133">Transmembrane helix</keyword>
<dbReference type="Pfam" id="PF13520">
    <property type="entry name" value="AA_permease_2"/>
    <property type="match status" value="1"/>
</dbReference>
<feature type="transmembrane region" description="Helical" evidence="7">
    <location>
        <begin position="282"/>
        <end position="308"/>
    </location>
</feature>
<keyword evidence="5 7" id="KW-0472">Membrane</keyword>
<evidence type="ECO:0000313" key="9">
    <source>
        <dbReference type="EMBL" id="MDA0159624.1"/>
    </source>
</evidence>
<feature type="transmembrane region" description="Helical" evidence="7">
    <location>
        <begin position="123"/>
        <end position="141"/>
    </location>
</feature>
<name>A0A9X3MNU1_9ACTN</name>
<feature type="transmembrane region" description="Helical" evidence="7">
    <location>
        <begin position="41"/>
        <end position="63"/>
    </location>
</feature>
<dbReference type="InterPro" id="IPR050367">
    <property type="entry name" value="APC_superfamily"/>
</dbReference>
<accession>A0A9X3MNU1</accession>
<feature type="transmembrane region" description="Helical" evidence="7">
    <location>
        <begin position="328"/>
        <end position="347"/>
    </location>
</feature>
<dbReference type="GO" id="GO:0022857">
    <property type="term" value="F:transmembrane transporter activity"/>
    <property type="evidence" value="ECO:0007669"/>
    <property type="project" value="InterPro"/>
</dbReference>
<keyword evidence="3 7" id="KW-0812">Transmembrane</keyword>
<evidence type="ECO:0000256" key="6">
    <source>
        <dbReference type="SAM" id="MobiDB-lite"/>
    </source>
</evidence>
<dbReference type="RefSeq" id="WP_270038384.1">
    <property type="nucleotide sequence ID" value="NZ_JAPDOD010000003.1"/>
</dbReference>